<sequence>MREDIAEYKQIAIIRTLKAISPEALKTAPPQSRKNMKRIVCTATLLALPLTAMAFGEAGQWSSGWGQGTFEYNVADNAGNALYIACSEDRPVSMTLTVKGTQYGSYSEKGFDLMVDGNEVQTPYETASRVGANNFYHLWDGLRKAKTLRARTADGLVVDLPTKGSAKALPATGTNEFACTTEF</sequence>
<dbReference type="AlphaFoldDB" id="Q1IBY6"/>
<dbReference type="eggNOG" id="ENOG5031H3W">
    <property type="taxonomic scope" value="Bacteria"/>
</dbReference>
<organism evidence="1 2">
    <name type="scientific">Pseudomonas entomophila (strain L48)</name>
    <dbReference type="NCBI Taxonomy" id="384676"/>
    <lineage>
        <taxon>Bacteria</taxon>
        <taxon>Pseudomonadati</taxon>
        <taxon>Pseudomonadota</taxon>
        <taxon>Gammaproteobacteria</taxon>
        <taxon>Pseudomonadales</taxon>
        <taxon>Pseudomonadaceae</taxon>
        <taxon>Pseudomonas</taxon>
    </lineage>
</organism>
<dbReference type="EMBL" id="CT573326">
    <property type="protein sequence ID" value="CAK14829.1"/>
    <property type="molecule type" value="Genomic_DNA"/>
</dbReference>
<gene>
    <name evidence="1" type="ordered locus">PSEEN1996</name>
</gene>
<name>Q1IBY6_PSEE4</name>
<evidence type="ECO:0000313" key="2">
    <source>
        <dbReference type="Proteomes" id="UP000000658"/>
    </source>
</evidence>
<dbReference type="KEGG" id="pen:PSEEN1996"/>
<evidence type="ECO:0000313" key="1">
    <source>
        <dbReference type="EMBL" id="CAK14829.1"/>
    </source>
</evidence>
<protein>
    <submittedName>
        <fullName evidence="1">Uncharacterized protein</fullName>
    </submittedName>
</protein>
<dbReference type="Proteomes" id="UP000000658">
    <property type="component" value="Chromosome"/>
</dbReference>
<reference evidence="1 2" key="1">
    <citation type="journal article" date="2006" name="Nat. Biotechnol.">
        <title>Complete genome sequence of the entomopathogenic and metabolically versatile soil bacterium Pseudomonas entomophila.</title>
        <authorList>
            <person name="Vodovar N."/>
            <person name="Vallenet D."/>
            <person name="Cruveiller S."/>
            <person name="Rouy Z."/>
            <person name="Barbe V."/>
            <person name="Acosta C."/>
            <person name="Cattolico L."/>
            <person name="Jubin C."/>
            <person name="Lajus A."/>
            <person name="Segurens B."/>
            <person name="Vacherie B."/>
            <person name="Wincker P."/>
            <person name="Weissenbach J."/>
            <person name="Lemaitre B."/>
            <person name="Medigue C."/>
            <person name="Boccard F."/>
        </authorList>
    </citation>
    <scope>NUCLEOTIDE SEQUENCE [LARGE SCALE GENOMIC DNA]</scope>
    <source>
        <strain evidence="1 2">L48</strain>
    </source>
</reference>
<accession>Q1IBY6</accession>
<dbReference type="HOGENOM" id="CLU_126554_1_0_6"/>
<proteinExistence type="predicted"/>